<name>A0A917J5W8_9SPHI</name>
<dbReference type="RefSeq" id="WP_188413442.1">
    <property type="nucleotide sequence ID" value="NZ_BMDO01000001.1"/>
</dbReference>
<dbReference type="Proteomes" id="UP000662074">
    <property type="component" value="Unassembled WGS sequence"/>
</dbReference>
<dbReference type="PROSITE" id="PS51257">
    <property type="entry name" value="PROKAR_LIPOPROTEIN"/>
    <property type="match status" value="1"/>
</dbReference>
<proteinExistence type="predicted"/>
<evidence type="ECO:0000313" key="2">
    <source>
        <dbReference type="Proteomes" id="UP000662074"/>
    </source>
</evidence>
<comment type="caution">
    <text evidence="1">The sequence shown here is derived from an EMBL/GenBank/DDBJ whole genome shotgun (WGS) entry which is preliminary data.</text>
</comment>
<reference evidence="1" key="1">
    <citation type="journal article" date="2014" name="Int. J. Syst. Evol. Microbiol.">
        <title>Complete genome sequence of Corynebacterium casei LMG S-19264T (=DSM 44701T), isolated from a smear-ripened cheese.</title>
        <authorList>
            <consortium name="US DOE Joint Genome Institute (JGI-PGF)"/>
            <person name="Walter F."/>
            <person name="Albersmeier A."/>
            <person name="Kalinowski J."/>
            <person name="Ruckert C."/>
        </authorList>
    </citation>
    <scope>NUCLEOTIDE SEQUENCE</scope>
    <source>
        <strain evidence="1">CCM 8711</strain>
    </source>
</reference>
<dbReference type="EMBL" id="BMDO01000001">
    <property type="protein sequence ID" value="GGI49269.1"/>
    <property type="molecule type" value="Genomic_DNA"/>
</dbReference>
<reference evidence="1" key="2">
    <citation type="submission" date="2020-09" db="EMBL/GenBank/DDBJ databases">
        <authorList>
            <person name="Sun Q."/>
            <person name="Sedlacek I."/>
        </authorList>
    </citation>
    <scope>NUCLEOTIDE SEQUENCE</scope>
    <source>
        <strain evidence="1">CCM 8711</strain>
    </source>
</reference>
<protein>
    <submittedName>
        <fullName evidence="1">Uncharacterized protein</fullName>
    </submittedName>
</protein>
<evidence type="ECO:0000313" key="1">
    <source>
        <dbReference type="EMBL" id="GGI49269.1"/>
    </source>
</evidence>
<sequence>MDKAINRASFKVLIFLFITLIFSSCKAQPVSIKLLNGPVFAKGNSIKYTVSSPKVVYYYASLESYIDGRWQEIVLDIISTAPQQAAVLQKISAKVSNHEYRVNAIPADYVGDKEPFRLKLTYGESPTTANKVVFSEKFTINLNGK</sequence>
<keyword evidence="2" id="KW-1185">Reference proteome</keyword>
<organism evidence="1 2">
    <name type="scientific">Mucilaginibacter galii</name>
    <dbReference type="NCBI Taxonomy" id="2005073"/>
    <lineage>
        <taxon>Bacteria</taxon>
        <taxon>Pseudomonadati</taxon>
        <taxon>Bacteroidota</taxon>
        <taxon>Sphingobacteriia</taxon>
        <taxon>Sphingobacteriales</taxon>
        <taxon>Sphingobacteriaceae</taxon>
        <taxon>Mucilaginibacter</taxon>
    </lineage>
</organism>
<dbReference type="AlphaFoldDB" id="A0A917J5W8"/>
<accession>A0A917J5W8</accession>
<gene>
    <name evidence="1" type="ORF">GCM10011425_04810</name>
</gene>